<dbReference type="CDD" id="cd06267">
    <property type="entry name" value="PBP1_LacI_sugar_binding-like"/>
    <property type="match status" value="1"/>
</dbReference>
<dbReference type="InterPro" id="IPR010982">
    <property type="entry name" value="Lambda_DNA-bd_dom_sf"/>
</dbReference>
<keyword evidence="6" id="KW-1185">Reference proteome</keyword>
<dbReference type="SMART" id="SM00354">
    <property type="entry name" value="HTH_LACI"/>
    <property type="match status" value="1"/>
</dbReference>
<comment type="caution">
    <text evidence="5">The sequence shown here is derived from an EMBL/GenBank/DDBJ whole genome shotgun (WGS) entry which is preliminary data.</text>
</comment>
<dbReference type="RefSeq" id="WP_379484273.1">
    <property type="nucleotide sequence ID" value="NZ_JBHMCF010000036.1"/>
</dbReference>
<keyword evidence="2 5" id="KW-0238">DNA-binding</keyword>
<feature type="domain" description="HTH lacI-type" evidence="4">
    <location>
        <begin position="6"/>
        <end position="62"/>
    </location>
</feature>
<dbReference type="Pfam" id="PF13377">
    <property type="entry name" value="Peripla_BP_3"/>
    <property type="match status" value="1"/>
</dbReference>
<dbReference type="Pfam" id="PF00356">
    <property type="entry name" value="LacI"/>
    <property type="match status" value="1"/>
</dbReference>
<protein>
    <submittedName>
        <fullName evidence="5">LacI family DNA-binding transcriptional regulator</fullName>
    </submittedName>
</protein>
<evidence type="ECO:0000256" key="1">
    <source>
        <dbReference type="ARBA" id="ARBA00023015"/>
    </source>
</evidence>
<dbReference type="InterPro" id="IPR046335">
    <property type="entry name" value="LacI/GalR-like_sensor"/>
</dbReference>
<organism evidence="5 6">
    <name type="scientific">Nonomuraea salmonea</name>
    <dbReference type="NCBI Taxonomy" id="46181"/>
    <lineage>
        <taxon>Bacteria</taxon>
        <taxon>Bacillati</taxon>
        <taxon>Actinomycetota</taxon>
        <taxon>Actinomycetes</taxon>
        <taxon>Streptosporangiales</taxon>
        <taxon>Streptosporangiaceae</taxon>
        <taxon>Nonomuraea</taxon>
    </lineage>
</organism>
<accession>A0ABV5NUA2</accession>
<sequence>MKRARVTLADVAAMARVDRAVVSRVVNKDPTLNIRQETRERVLAAIEELGYRPNVAARSLRTSRAHMFGLFIPDFANPVYAEIIKGAESEAAAQGYVLVTGSATGAGLGEYMDRIGQGRIDGLLLAGTGEDADLAAQLDQAAIPWLMLNNRSQGVKRYVILDDQRAAALAVEHLVRLGHRRIAHLAGPSRADTAARRSAGYSAAMRDAGLPEGPITAAGYTPAGGAAAMARLLAEAPEGERPTAVFVANVASAIGAMEGVRAAGLEIPRDVSIVAVHDLDLAGYLNPALTTVRMPLAELGRRGVRLLGGLDPDATVAEVLTGPIELIHRRSTAPPPD</sequence>
<dbReference type="Gene3D" id="1.10.260.40">
    <property type="entry name" value="lambda repressor-like DNA-binding domains"/>
    <property type="match status" value="1"/>
</dbReference>
<dbReference type="PANTHER" id="PTHR30146">
    <property type="entry name" value="LACI-RELATED TRANSCRIPTIONAL REPRESSOR"/>
    <property type="match status" value="1"/>
</dbReference>
<keyword evidence="1" id="KW-0805">Transcription regulation</keyword>
<evidence type="ECO:0000313" key="5">
    <source>
        <dbReference type="EMBL" id="MFB9473909.1"/>
    </source>
</evidence>
<dbReference type="GO" id="GO:0003677">
    <property type="term" value="F:DNA binding"/>
    <property type="evidence" value="ECO:0007669"/>
    <property type="project" value="UniProtKB-KW"/>
</dbReference>
<dbReference type="SUPFAM" id="SSF47413">
    <property type="entry name" value="lambda repressor-like DNA-binding domains"/>
    <property type="match status" value="1"/>
</dbReference>
<reference evidence="5 6" key="1">
    <citation type="submission" date="2024-09" db="EMBL/GenBank/DDBJ databases">
        <authorList>
            <person name="Sun Q."/>
            <person name="Mori K."/>
        </authorList>
    </citation>
    <scope>NUCLEOTIDE SEQUENCE [LARGE SCALE GENOMIC DNA]</scope>
    <source>
        <strain evidence="5 6">JCM 3324</strain>
    </source>
</reference>
<evidence type="ECO:0000256" key="3">
    <source>
        <dbReference type="ARBA" id="ARBA00023163"/>
    </source>
</evidence>
<dbReference type="Gene3D" id="3.40.50.2300">
    <property type="match status" value="2"/>
</dbReference>
<evidence type="ECO:0000259" key="4">
    <source>
        <dbReference type="PROSITE" id="PS50932"/>
    </source>
</evidence>
<dbReference type="CDD" id="cd01392">
    <property type="entry name" value="HTH_LacI"/>
    <property type="match status" value="1"/>
</dbReference>
<dbReference type="PANTHER" id="PTHR30146:SF109">
    <property type="entry name" value="HTH-TYPE TRANSCRIPTIONAL REGULATOR GALS"/>
    <property type="match status" value="1"/>
</dbReference>
<dbReference type="Proteomes" id="UP001589568">
    <property type="component" value="Unassembled WGS sequence"/>
</dbReference>
<keyword evidence="3" id="KW-0804">Transcription</keyword>
<dbReference type="PROSITE" id="PS50932">
    <property type="entry name" value="HTH_LACI_2"/>
    <property type="match status" value="1"/>
</dbReference>
<dbReference type="EMBL" id="JBHMCF010000036">
    <property type="protein sequence ID" value="MFB9473909.1"/>
    <property type="molecule type" value="Genomic_DNA"/>
</dbReference>
<gene>
    <name evidence="5" type="ORF">ACFFR3_30805</name>
</gene>
<dbReference type="InterPro" id="IPR000843">
    <property type="entry name" value="HTH_LacI"/>
</dbReference>
<evidence type="ECO:0000313" key="6">
    <source>
        <dbReference type="Proteomes" id="UP001589568"/>
    </source>
</evidence>
<dbReference type="SUPFAM" id="SSF53822">
    <property type="entry name" value="Periplasmic binding protein-like I"/>
    <property type="match status" value="1"/>
</dbReference>
<evidence type="ECO:0000256" key="2">
    <source>
        <dbReference type="ARBA" id="ARBA00023125"/>
    </source>
</evidence>
<name>A0ABV5NUA2_9ACTN</name>
<dbReference type="InterPro" id="IPR028082">
    <property type="entry name" value="Peripla_BP_I"/>
</dbReference>
<proteinExistence type="predicted"/>